<gene>
    <name evidence="1" type="ORF">ANCCAN_09584</name>
</gene>
<dbReference type="OrthoDB" id="5903031at2759"/>
<keyword evidence="2" id="KW-1185">Reference proteome</keyword>
<dbReference type="AlphaFoldDB" id="A0A368GNE8"/>
<accession>A0A368GNE8</accession>
<dbReference type="SUPFAM" id="SSF53300">
    <property type="entry name" value="vWA-like"/>
    <property type="match status" value="1"/>
</dbReference>
<dbReference type="InterPro" id="IPR036465">
    <property type="entry name" value="vWFA_dom_sf"/>
</dbReference>
<evidence type="ECO:0008006" key="3">
    <source>
        <dbReference type="Google" id="ProtNLM"/>
    </source>
</evidence>
<proteinExistence type="predicted"/>
<comment type="caution">
    <text evidence="1">The sequence shown here is derived from an EMBL/GenBank/DDBJ whole genome shotgun (WGS) entry which is preliminary data.</text>
</comment>
<sequence length="104" mass="11581">MLEKETTKHKIMMIFSDTQGDTVSYPVYDQEEEADKARANGIRIIYVGVDVSVDSNGKWTNSKERNHAVRLTGSEENLIGVGDPNRLDIGILDNFLAVLCNPVL</sequence>
<organism evidence="1 2">
    <name type="scientific">Ancylostoma caninum</name>
    <name type="common">Dog hookworm</name>
    <dbReference type="NCBI Taxonomy" id="29170"/>
    <lineage>
        <taxon>Eukaryota</taxon>
        <taxon>Metazoa</taxon>
        <taxon>Ecdysozoa</taxon>
        <taxon>Nematoda</taxon>
        <taxon>Chromadorea</taxon>
        <taxon>Rhabditida</taxon>
        <taxon>Rhabditina</taxon>
        <taxon>Rhabditomorpha</taxon>
        <taxon>Strongyloidea</taxon>
        <taxon>Ancylostomatidae</taxon>
        <taxon>Ancylostomatinae</taxon>
        <taxon>Ancylostoma</taxon>
    </lineage>
</organism>
<name>A0A368GNE8_ANCCA</name>
<protein>
    <recommendedName>
        <fullName evidence="3">VWFA domain-containing protein</fullName>
    </recommendedName>
</protein>
<evidence type="ECO:0000313" key="2">
    <source>
        <dbReference type="Proteomes" id="UP000252519"/>
    </source>
</evidence>
<dbReference type="Proteomes" id="UP000252519">
    <property type="component" value="Unassembled WGS sequence"/>
</dbReference>
<reference evidence="1 2" key="1">
    <citation type="submission" date="2014-10" db="EMBL/GenBank/DDBJ databases">
        <title>Draft genome of the hookworm Ancylostoma caninum.</title>
        <authorList>
            <person name="Mitreva M."/>
        </authorList>
    </citation>
    <scope>NUCLEOTIDE SEQUENCE [LARGE SCALE GENOMIC DNA]</scope>
    <source>
        <strain evidence="1 2">Baltimore</strain>
    </source>
</reference>
<dbReference type="EMBL" id="JOJR01000129">
    <property type="protein sequence ID" value="RCN44447.1"/>
    <property type="molecule type" value="Genomic_DNA"/>
</dbReference>
<evidence type="ECO:0000313" key="1">
    <source>
        <dbReference type="EMBL" id="RCN44447.1"/>
    </source>
</evidence>